<feature type="compositionally biased region" description="Acidic residues" evidence="1">
    <location>
        <begin position="29"/>
        <end position="39"/>
    </location>
</feature>
<evidence type="ECO:0000313" key="3">
    <source>
        <dbReference type="Proteomes" id="UP001583172"/>
    </source>
</evidence>
<feature type="compositionally biased region" description="Basic and acidic residues" evidence="1">
    <location>
        <begin position="12"/>
        <end position="28"/>
    </location>
</feature>
<accession>A0ABR3V600</accession>
<gene>
    <name evidence="2" type="ORF">VTJ49DRAFT_4189</name>
</gene>
<comment type="caution">
    <text evidence="2">The sequence shown here is derived from an EMBL/GenBank/DDBJ whole genome shotgun (WGS) entry which is preliminary data.</text>
</comment>
<keyword evidence="3" id="KW-1185">Reference proteome</keyword>
<protein>
    <submittedName>
        <fullName evidence="2">Uncharacterized protein</fullName>
    </submittedName>
</protein>
<sequence>MYAMSGPPDVESSVRDDDADADDAHDYENDYDDDSNYDSDDSRRYRDPFAGELDWAFERRDTIRPARDRSNIEKQDTEGTRGLADMALHTWNIVGGSLVTDSTRLLNEDDAWEEKIRNPMLSMDMYRYQQDLFLGRPH</sequence>
<evidence type="ECO:0000256" key="1">
    <source>
        <dbReference type="SAM" id="MobiDB-lite"/>
    </source>
</evidence>
<feature type="region of interest" description="Disordered" evidence="1">
    <location>
        <begin position="1"/>
        <end position="46"/>
    </location>
</feature>
<dbReference type="Proteomes" id="UP001583172">
    <property type="component" value="Unassembled WGS sequence"/>
</dbReference>
<name>A0ABR3V600_HUMIN</name>
<dbReference type="EMBL" id="JAZGSY010000321">
    <property type="protein sequence ID" value="KAL1837179.1"/>
    <property type="molecule type" value="Genomic_DNA"/>
</dbReference>
<evidence type="ECO:0000313" key="2">
    <source>
        <dbReference type="EMBL" id="KAL1837179.1"/>
    </source>
</evidence>
<organism evidence="2 3">
    <name type="scientific">Humicola insolens</name>
    <name type="common">Soft-rot fungus</name>
    <dbReference type="NCBI Taxonomy" id="85995"/>
    <lineage>
        <taxon>Eukaryota</taxon>
        <taxon>Fungi</taxon>
        <taxon>Dikarya</taxon>
        <taxon>Ascomycota</taxon>
        <taxon>Pezizomycotina</taxon>
        <taxon>Sordariomycetes</taxon>
        <taxon>Sordariomycetidae</taxon>
        <taxon>Sordariales</taxon>
        <taxon>Chaetomiaceae</taxon>
        <taxon>Mycothermus</taxon>
    </lineage>
</organism>
<reference evidence="2 3" key="1">
    <citation type="journal article" date="2024" name="Commun. Biol.">
        <title>Comparative genomic analysis of thermophilic fungi reveals convergent evolutionary adaptations and gene losses.</title>
        <authorList>
            <person name="Steindorff A.S."/>
            <person name="Aguilar-Pontes M.V."/>
            <person name="Robinson A.J."/>
            <person name="Andreopoulos B."/>
            <person name="LaButti K."/>
            <person name="Kuo A."/>
            <person name="Mondo S."/>
            <person name="Riley R."/>
            <person name="Otillar R."/>
            <person name="Haridas S."/>
            <person name="Lipzen A."/>
            <person name="Grimwood J."/>
            <person name="Schmutz J."/>
            <person name="Clum A."/>
            <person name="Reid I.D."/>
            <person name="Moisan M.C."/>
            <person name="Butler G."/>
            <person name="Nguyen T.T.M."/>
            <person name="Dewar K."/>
            <person name="Conant G."/>
            <person name="Drula E."/>
            <person name="Henrissat B."/>
            <person name="Hansel C."/>
            <person name="Singer S."/>
            <person name="Hutchinson M.I."/>
            <person name="de Vries R.P."/>
            <person name="Natvig D.O."/>
            <person name="Powell A.J."/>
            <person name="Tsang A."/>
            <person name="Grigoriev I.V."/>
        </authorList>
    </citation>
    <scope>NUCLEOTIDE SEQUENCE [LARGE SCALE GENOMIC DNA]</scope>
    <source>
        <strain evidence="2 3">CBS 620.91</strain>
    </source>
</reference>
<proteinExistence type="predicted"/>